<gene>
    <name evidence="1" type="ORF">A6769_06635</name>
</gene>
<sequence>MLTNQTCLESFGLIEELDEQAAETISGGATEVFTVKNKTPYNVSYTLDGTTAPQYAANPNDGYAVWTATSGGIIRYDKDSRNDFEDYVTYNLADGGVYEFQDNTSTVGNPYDIQLYTVA</sequence>
<organism evidence="1 2">
    <name type="scientific">Nostoc punctiforme NIES-2108</name>
    <dbReference type="NCBI Taxonomy" id="1356359"/>
    <lineage>
        <taxon>Bacteria</taxon>
        <taxon>Bacillati</taxon>
        <taxon>Cyanobacteriota</taxon>
        <taxon>Cyanophyceae</taxon>
        <taxon>Nostocales</taxon>
        <taxon>Nostocaceae</taxon>
        <taxon>Nostoc</taxon>
    </lineage>
</organism>
<reference evidence="1 2" key="1">
    <citation type="submission" date="2016-04" db="EMBL/GenBank/DDBJ databases">
        <authorList>
            <person name="Evans L.H."/>
            <person name="Alamgir A."/>
            <person name="Owens N."/>
            <person name="Weber N.D."/>
            <person name="Virtaneva K."/>
            <person name="Barbian K."/>
            <person name="Babar A."/>
            <person name="Rosenke K."/>
        </authorList>
    </citation>
    <scope>NUCLEOTIDE SEQUENCE [LARGE SCALE GENOMIC DNA]</scope>
    <source>
        <strain evidence="1">NIES-2108</strain>
    </source>
</reference>
<proteinExistence type="predicted"/>
<dbReference type="EMBL" id="LXQE01000096">
    <property type="protein sequence ID" value="RCJ39430.1"/>
    <property type="molecule type" value="Genomic_DNA"/>
</dbReference>
<comment type="caution">
    <text evidence="1">The sequence shown here is derived from an EMBL/GenBank/DDBJ whole genome shotgun (WGS) entry which is preliminary data.</text>
</comment>
<dbReference type="AlphaFoldDB" id="A0A367RUN1"/>
<protein>
    <submittedName>
        <fullName evidence="1">Uncharacterized protein</fullName>
    </submittedName>
</protein>
<accession>A0A367RUN1</accession>
<name>A0A367RUN1_NOSPU</name>
<evidence type="ECO:0000313" key="1">
    <source>
        <dbReference type="EMBL" id="RCJ39430.1"/>
    </source>
</evidence>
<evidence type="ECO:0000313" key="2">
    <source>
        <dbReference type="Proteomes" id="UP000252085"/>
    </source>
</evidence>
<dbReference type="Proteomes" id="UP000252085">
    <property type="component" value="Unassembled WGS sequence"/>
</dbReference>